<dbReference type="FunFam" id="2.60.40.10:FF:000244">
    <property type="entry name" value="carcinoembryonic antigen-related cell adhesion molecule 16"/>
    <property type="match status" value="1"/>
</dbReference>
<dbReference type="GO" id="GO:0005886">
    <property type="term" value="C:plasma membrane"/>
    <property type="evidence" value="ECO:0007669"/>
    <property type="project" value="TreeGrafter"/>
</dbReference>
<dbReference type="AlphaFoldDB" id="G1P695"/>
<dbReference type="InterPro" id="IPR013106">
    <property type="entry name" value="Ig_V-set"/>
</dbReference>
<organism evidence="7 8">
    <name type="scientific">Myotis lucifugus</name>
    <name type="common">Little brown bat</name>
    <dbReference type="NCBI Taxonomy" id="59463"/>
    <lineage>
        <taxon>Eukaryota</taxon>
        <taxon>Metazoa</taxon>
        <taxon>Chordata</taxon>
        <taxon>Craniata</taxon>
        <taxon>Vertebrata</taxon>
        <taxon>Euteleostomi</taxon>
        <taxon>Mammalia</taxon>
        <taxon>Eutheria</taxon>
        <taxon>Laurasiatheria</taxon>
        <taxon>Chiroptera</taxon>
        <taxon>Yangochiroptera</taxon>
        <taxon>Vespertilionidae</taxon>
        <taxon>Myotis</taxon>
    </lineage>
</organism>
<reference evidence="7 8" key="1">
    <citation type="journal article" date="2011" name="Nature">
        <title>A high-resolution map of human evolutionary constraint using 29 mammals.</title>
        <authorList>
            <person name="Lindblad-Toh K."/>
            <person name="Garber M."/>
            <person name="Zuk O."/>
            <person name="Lin M.F."/>
            <person name="Parker B.J."/>
            <person name="Washietl S."/>
            <person name="Kheradpour P."/>
            <person name="Ernst J."/>
            <person name="Jordan G."/>
            <person name="Mauceli E."/>
            <person name="Ward L.D."/>
            <person name="Lowe C.B."/>
            <person name="Holloway A.K."/>
            <person name="Clamp M."/>
            <person name="Gnerre S."/>
            <person name="Alfoldi J."/>
            <person name="Beal K."/>
            <person name="Chang J."/>
            <person name="Clawson H."/>
            <person name="Cuff J."/>
            <person name="Di Palma F."/>
            <person name="Fitzgerald S."/>
            <person name="Flicek P."/>
            <person name="Guttman M."/>
            <person name="Hubisz M.J."/>
            <person name="Jaffe D.B."/>
            <person name="Jungreis I."/>
            <person name="Kent W.J."/>
            <person name="Kostka D."/>
            <person name="Lara M."/>
            <person name="Martins A.L."/>
            <person name="Massingham T."/>
            <person name="Moltke I."/>
            <person name="Raney B.J."/>
            <person name="Rasmussen M.D."/>
            <person name="Robinson J."/>
            <person name="Stark A."/>
            <person name="Vilella A.J."/>
            <person name="Wen J."/>
            <person name="Xie X."/>
            <person name="Zody M.C."/>
            <person name="Baldwin J."/>
            <person name="Bloom T."/>
            <person name="Chin C.W."/>
            <person name="Heiman D."/>
            <person name="Nicol R."/>
            <person name="Nusbaum C."/>
            <person name="Young S."/>
            <person name="Wilkinson J."/>
            <person name="Worley K.C."/>
            <person name="Kovar C.L."/>
            <person name="Muzny D.M."/>
            <person name="Gibbs R.A."/>
            <person name="Cree A."/>
            <person name="Dihn H.H."/>
            <person name="Fowler G."/>
            <person name="Jhangiani S."/>
            <person name="Joshi V."/>
            <person name="Lee S."/>
            <person name="Lewis L.R."/>
            <person name="Nazareth L.V."/>
            <person name="Okwuonu G."/>
            <person name="Santibanez J."/>
            <person name="Warren W.C."/>
            <person name="Mardis E.R."/>
            <person name="Weinstock G.M."/>
            <person name="Wilson R.K."/>
            <person name="Delehaunty K."/>
            <person name="Dooling D."/>
            <person name="Fronik C."/>
            <person name="Fulton L."/>
            <person name="Fulton B."/>
            <person name="Graves T."/>
            <person name="Minx P."/>
            <person name="Sodergren E."/>
            <person name="Birney E."/>
            <person name="Margulies E.H."/>
            <person name="Herrero J."/>
            <person name="Green E.D."/>
            <person name="Haussler D."/>
            <person name="Siepel A."/>
            <person name="Goldman N."/>
            <person name="Pollard K.S."/>
            <person name="Pedersen J.S."/>
            <person name="Lander E.S."/>
            <person name="Kellis M."/>
        </authorList>
    </citation>
    <scope>NUCLEOTIDE SEQUENCE [LARGE SCALE GENOMIC DNA]</scope>
</reference>
<dbReference type="GO" id="GO:0009986">
    <property type="term" value="C:cell surface"/>
    <property type="evidence" value="ECO:0007669"/>
    <property type="project" value="TreeGrafter"/>
</dbReference>
<sequence>MESLSAPICRGPVPWQGLLLAVSLLNFWSLPTAAQLAIVSTNAAKGQDVTLRIRNMPPNPKGFTWYRGEGANYYHELASLGTVFGIYITGYANSGREQINYDGSLQLKQVTQKDTGIYTVVVYLPGSIKEIGFGRLNASPVRERDCVLENNTECWEHPDLPLSLTCPPQRKKTHLVWAMKECAARKNCSQLLSEEQVDLSTLNITSSNFESYHGPGPQPLSITHALYFSTEPVRVPTLIASNTIVTEHKDSVVLNCYTNAVSTQWFFNGMDLRLKERMKLSWNDRTLTIDPVRREDAGSYQCEVSNPISTAYSAPVELDVKY</sequence>
<dbReference type="InterPro" id="IPR013783">
    <property type="entry name" value="Ig-like_fold"/>
</dbReference>
<dbReference type="SUPFAM" id="SSF48726">
    <property type="entry name" value="Immunoglobulin"/>
    <property type="match status" value="2"/>
</dbReference>
<feature type="signal peptide" evidence="5">
    <location>
        <begin position="1"/>
        <end position="34"/>
    </location>
</feature>
<dbReference type="InterPro" id="IPR003598">
    <property type="entry name" value="Ig_sub2"/>
</dbReference>
<name>G1P695_MYOLU</name>
<keyword evidence="3" id="KW-0393">Immunoglobulin domain</keyword>
<dbReference type="SMART" id="SM00408">
    <property type="entry name" value="IGc2"/>
    <property type="match status" value="1"/>
</dbReference>
<dbReference type="InterPro" id="IPR050831">
    <property type="entry name" value="CEA_cell_adhesion"/>
</dbReference>
<evidence type="ECO:0000256" key="3">
    <source>
        <dbReference type="ARBA" id="ARBA00023319"/>
    </source>
</evidence>
<dbReference type="EMBL" id="AAPE02054914">
    <property type="status" value="NOT_ANNOTATED_CDS"/>
    <property type="molecule type" value="Genomic_DNA"/>
</dbReference>
<dbReference type="InterPro" id="IPR003599">
    <property type="entry name" value="Ig_sub"/>
</dbReference>
<proteinExistence type="inferred from homology"/>
<dbReference type="GO" id="GO:0002682">
    <property type="term" value="P:regulation of immune system process"/>
    <property type="evidence" value="ECO:0007669"/>
    <property type="project" value="TreeGrafter"/>
</dbReference>
<dbReference type="PANTHER" id="PTHR44427">
    <property type="entry name" value="CARCINOEMBRYONIC ANTIGEN-RELATED CELL ADHESION MOLECULE 19"/>
    <property type="match status" value="1"/>
</dbReference>
<dbReference type="Proteomes" id="UP000001074">
    <property type="component" value="Unassembled WGS sequence"/>
</dbReference>
<dbReference type="GO" id="GO:1990782">
    <property type="term" value="F:protein tyrosine kinase binding"/>
    <property type="evidence" value="ECO:0007669"/>
    <property type="project" value="TreeGrafter"/>
</dbReference>
<comment type="similarity">
    <text evidence="4">Belongs to the immunoglobulin superfamily. CEA family.</text>
</comment>
<evidence type="ECO:0000256" key="1">
    <source>
        <dbReference type="ARBA" id="ARBA00022729"/>
    </source>
</evidence>
<reference evidence="7" key="3">
    <citation type="submission" date="2025-09" db="UniProtKB">
        <authorList>
            <consortium name="Ensembl"/>
        </authorList>
    </citation>
    <scope>IDENTIFICATION</scope>
</reference>
<keyword evidence="2" id="KW-0325">Glycoprotein</keyword>
<evidence type="ECO:0000256" key="4">
    <source>
        <dbReference type="ARBA" id="ARBA00038222"/>
    </source>
</evidence>
<evidence type="ECO:0000259" key="6">
    <source>
        <dbReference type="PROSITE" id="PS50835"/>
    </source>
</evidence>
<reference evidence="7" key="2">
    <citation type="submission" date="2025-08" db="UniProtKB">
        <authorList>
            <consortium name="Ensembl"/>
        </authorList>
    </citation>
    <scope>IDENTIFICATION</scope>
</reference>
<keyword evidence="8" id="KW-1185">Reference proteome</keyword>
<feature type="domain" description="Ig-like" evidence="6">
    <location>
        <begin position="236"/>
        <end position="319"/>
    </location>
</feature>
<dbReference type="GO" id="GO:0007165">
    <property type="term" value="P:signal transduction"/>
    <property type="evidence" value="ECO:0007669"/>
    <property type="project" value="TreeGrafter"/>
</dbReference>
<dbReference type="SMART" id="SM00409">
    <property type="entry name" value="IG"/>
    <property type="match status" value="2"/>
</dbReference>
<dbReference type="PROSITE" id="PS50835">
    <property type="entry name" value="IG_LIKE"/>
    <property type="match status" value="1"/>
</dbReference>
<accession>G1P695</accession>
<dbReference type="Pfam" id="PF13927">
    <property type="entry name" value="Ig_3"/>
    <property type="match status" value="1"/>
</dbReference>
<dbReference type="Gene3D" id="2.60.40.10">
    <property type="entry name" value="Immunoglobulins"/>
    <property type="match status" value="2"/>
</dbReference>
<dbReference type="PANTHER" id="PTHR44427:SF1">
    <property type="entry name" value="CARCINOEMBRYONIC ANTIGEN-RELATED CELL ADHESION MOLECULE 1"/>
    <property type="match status" value="1"/>
</dbReference>
<evidence type="ECO:0000256" key="5">
    <source>
        <dbReference type="SAM" id="SignalP"/>
    </source>
</evidence>
<dbReference type="eggNOG" id="ENOG502RXPD">
    <property type="taxonomic scope" value="Eukaryota"/>
</dbReference>
<keyword evidence="1 5" id="KW-0732">Signal</keyword>
<evidence type="ECO:0000313" key="7">
    <source>
        <dbReference type="Ensembl" id="ENSMLUP00000005584.2"/>
    </source>
</evidence>
<feature type="chain" id="PRO_5003416637" description="Ig-like domain-containing protein" evidence="5">
    <location>
        <begin position="35"/>
        <end position="322"/>
    </location>
</feature>
<dbReference type="GeneTree" id="ENSGT01100000263479"/>
<evidence type="ECO:0000313" key="8">
    <source>
        <dbReference type="Proteomes" id="UP000001074"/>
    </source>
</evidence>
<dbReference type="Ensembl" id="ENSMLUT00000006117.2">
    <property type="protein sequence ID" value="ENSMLUP00000005584.2"/>
    <property type="gene ID" value="ENSMLUG00000029082.1"/>
</dbReference>
<dbReference type="Pfam" id="PF07686">
    <property type="entry name" value="V-set"/>
    <property type="match status" value="1"/>
</dbReference>
<dbReference type="InterPro" id="IPR036179">
    <property type="entry name" value="Ig-like_dom_sf"/>
</dbReference>
<dbReference type="STRING" id="59463.ENSMLUP00000005584"/>
<protein>
    <recommendedName>
        <fullName evidence="6">Ig-like domain-containing protein</fullName>
    </recommendedName>
</protein>
<dbReference type="InParanoid" id="G1P695"/>
<dbReference type="InterPro" id="IPR007110">
    <property type="entry name" value="Ig-like_dom"/>
</dbReference>
<dbReference type="HOGENOM" id="CLU_024555_2_0_1"/>
<evidence type="ECO:0000256" key="2">
    <source>
        <dbReference type="ARBA" id="ARBA00023180"/>
    </source>
</evidence>